<dbReference type="Pfam" id="PF25455">
    <property type="entry name" value="Beta-barrel_CAF17_C"/>
    <property type="match status" value="1"/>
</dbReference>
<dbReference type="InterPro" id="IPR027266">
    <property type="entry name" value="TrmE/GcvT-like"/>
</dbReference>
<dbReference type="GO" id="GO:0008168">
    <property type="term" value="F:methyltransferase activity"/>
    <property type="evidence" value="ECO:0007669"/>
    <property type="project" value="UniProtKB-KW"/>
</dbReference>
<dbReference type="PANTHER" id="PTHR22602:SF0">
    <property type="entry name" value="TRANSFERASE CAF17, MITOCHONDRIAL-RELATED"/>
    <property type="match status" value="1"/>
</dbReference>
<keyword evidence="1" id="KW-0809">Transit peptide</keyword>
<dbReference type="InterPro" id="IPR045179">
    <property type="entry name" value="YgfZ/GcvT"/>
</dbReference>
<sequence>MPSRRVFQITGSEAEEFLQGLVTNDISRLDPDQTGDGGGLVYAALLTPQGKYIADFFLARQGGAILLDVDEALADALAKRLSMYKLRADVAISDSGLQVQRGTGPAPEGAFRDPRHAALGWRAYSEAPESDDGTDWTALRVAHCIPETGIELTPDTFILEAGFERLNGVDFRKGCYVGQEVTARMKHKTELRKGLARVAVAGQAAPGTEILAGEKAAGTLLSTAGDKGIAYLRFDRVAPEMQAGDARVSLDPVA</sequence>
<evidence type="ECO:0000256" key="1">
    <source>
        <dbReference type="ARBA" id="ARBA00022946"/>
    </source>
</evidence>
<dbReference type="OrthoDB" id="9796287at2"/>
<dbReference type="InterPro" id="IPR017703">
    <property type="entry name" value="YgfZ/GCV_T_CS"/>
</dbReference>
<gene>
    <name evidence="3" type="ORF">ATO3_15300</name>
</gene>
<dbReference type="GO" id="GO:0016226">
    <property type="term" value="P:iron-sulfur cluster assembly"/>
    <property type="evidence" value="ECO:0007669"/>
    <property type="project" value="TreeGrafter"/>
</dbReference>
<dbReference type="Gene3D" id="3.30.1360.120">
    <property type="entry name" value="Probable tRNA modification gtpase trme, domain 1"/>
    <property type="match status" value="2"/>
</dbReference>
<keyword evidence="4" id="KW-1185">Reference proteome</keyword>
<keyword evidence="3" id="KW-0808">Transferase</keyword>
<evidence type="ECO:0000259" key="2">
    <source>
        <dbReference type="Pfam" id="PF25455"/>
    </source>
</evidence>
<name>A0A225NFW4_9RHOB</name>
<dbReference type="NCBIfam" id="TIGR03317">
    <property type="entry name" value="ygfZ_signature"/>
    <property type="match status" value="1"/>
</dbReference>
<proteinExistence type="predicted"/>
<dbReference type="InterPro" id="IPR057460">
    <property type="entry name" value="CAF17_C"/>
</dbReference>
<dbReference type="EMBL" id="AQQR01000006">
    <property type="protein sequence ID" value="OWU72455.1"/>
    <property type="molecule type" value="Genomic_DNA"/>
</dbReference>
<dbReference type="SUPFAM" id="SSF103025">
    <property type="entry name" value="Folate-binding domain"/>
    <property type="match status" value="1"/>
</dbReference>
<dbReference type="AlphaFoldDB" id="A0A225NFW4"/>
<keyword evidence="3" id="KW-0489">Methyltransferase</keyword>
<organism evidence="3 4">
    <name type="scientific">Marinibacterium profundimaris</name>
    <dbReference type="NCBI Taxonomy" id="1679460"/>
    <lineage>
        <taxon>Bacteria</taxon>
        <taxon>Pseudomonadati</taxon>
        <taxon>Pseudomonadota</taxon>
        <taxon>Alphaproteobacteria</taxon>
        <taxon>Rhodobacterales</taxon>
        <taxon>Paracoccaceae</taxon>
        <taxon>Marinibacterium</taxon>
    </lineage>
</organism>
<dbReference type="GO" id="GO:0032259">
    <property type="term" value="P:methylation"/>
    <property type="evidence" value="ECO:0007669"/>
    <property type="project" value="UniProtKB-KW"/>
</dbReference>
<evidence type="ECO:0000313" key="3">
    <source>
        <dbReference type="EMBL" id="OWU72455.1"/>
    </source>
</evidence>
<dbReference type="RefSeq" id="WP_088650763.1">
    <property type="nucleotide sequence ID" value="NZ_AQQR01000006.1"/>
</dbReference>
<evidence type="ECO:0000313" key="4">
    <source>
        <dbReference type="Proteomes" id="UP000215377"/>
    </source>
</evidence>
<dbReference type="PIRSF" id="PIRSF006487">
    <property type="entry name" value="GcvT"/>
    <property type="match status" value="1"/>
</dbReference>
<feature type="domain" description="CAF17 C-terminal" evidence="2">
    <location>
        <begin position="192"/>
        <end position="250"/>
    </location>
</feature>
<accession>A0A225NFW4</accession>
<dbReference type="Proteomes" id="UP000215377">
    <property type="component" value="Unassembled WGS sequence"/>
</dbReference>
<protein>
    <submittedName>
        <fullName evidence="3">Aminomethyltransferase</fullName>
    </submittedName>
</protein>
<comment type="caution">
    <text evidence="3">The sequence shown here is derived from an EMBL/GenBank/DDBJ whole genome shotgun (WGS) entry which is preliminary data.</text>
</comment>
<reference evidence="3 4" key="1">
    <citation type="submission" date="2013-04" db="EMBL/GenBank/DDBJ databases">
        <title>Oceanicola sp. 22II1-22F33 Genome Sequencing.</title>
        <authorList>
            <person name="Lai Q."/>
            <person name="Li G."/>
            <person name="Shao Z."/>
        </authorList>
    </citation>
    <scope>NUCLEOTIDE SEQUENCE [LARGE SCALE GENOMIC DNA]</scope>
    <source>
        <strain evidence="3 4">22II1-22F33</strain>
    </source>
</reference>
<dbReference type="PANTHER" id="PTHR22602">
    <property type="entry name" value="TRANSFERASE CAF17, MITOCHONDRIAL-RELATED"/>
    <property type="match status" value="1"/>
</dbReference>